<dbReference type="Pfam" id="PF18962">
    <property type="entry name" value="Por_Secre_tail"/>
    <property type="match status" value="1"/>
</dbReference>
<evidence type="ECO:0000259" key="4">
    <source>
        <dbReference type="Pfam" id="PF18962"/>
    </source>
</evidence>
<evidence type="ECO:0000259" key="3">
    <source>
        <dbReference type="Pfam" id="PF13205"/>
    </source>
</evidence>
<comment type="caution">
    <text evidence="5">The sequence shown here is derived from an EMBL/GenBank/DDBJ whole genome shotgun (WGS) entry which is preliminary data.</text>
</comment>
<proteinExistence type="predicted"/>
<feature type="domain" description="Secretion system C-terminal sorting" evidence="4">
    <location>
        <begin position="501"/>
        <end position="562"/>
    </location>
</feature>
<keyword evidence="6" id="KW-1185">Reference proteome</keyword>
<evidence type="ECO:0000256" key="1">
    <source>
        <dbReference type="ARBA" id="ARBA00022729"/>
    </source>
</evidence>
<name>A0ABS3QBY7_9BACT</name>
<feature type="signal peptide" evidence="2">
    <location>
        <begin position="1"/>
        <end position="26"/>
    </location>
</feature>
<dbReference type="EMBL" id="JAGETZ010000002">
    <property type="protein sequence ID" value="MBO2008631.1"/>
    <property type="molecule type" value="Genomic_DNA"/>
</dbReference>
<organism evidence="5 6">
    <name type="scientific">Hymenobacter negativus</name>
    <dbReference type="NCBI Taxonomy" id="2795026"/>
    <lineage>
        <taxon>Bacteria</taxon>
        <taxon>Pseudomonadati</taxon>
        <taxon>Bacteroidota</taxon>
        <taxon>Cytophagia</taxon>
        <taxon>Cytophagales</taxon>
        <taxon>Hymenobacteraceae</taxon>
        <taxon>Hymenobacter</taxon>
    </lineage>
</organism>
<reference evidence="5 6" key="1">
    <citation type="submission" date="2021-03" db="EMBL/GenBank/DDBJ databases">
        <authorList>
            <person name="Kim M.K."/>
        </authorList>
    </citation>
    <scope>NUCLEOTIDE SEQUENCE [LARGE SCALE GENOMIC DNA]</scope>
    <source>
        <strain evidence="5 6">BT442</strain>
    </source>
</reference>
<dbReference type="Proteomes" id="UP000664369">
    <property type="component" value="Unassembled WGS sequence"/>
</dbReference>
<protein>
    <submittedName>
        <fullName evidence="5">VCBS repeat-containing protein</fullName>
    </submittedName>
</protein>
<dbReference type="InterPro" id="IPR032812">
    <property type="entry name" value="SbsA_Ig"/>
</dbReference>
<evidence type="ECO:0000256" key="2">
    <source>
        <dbReference type="SAM" id="SignalP"/>
    </source>
</evidence>
<dbReference type="NCBIfam" id="TIGR04183">
    <property type="entry name" value="Por_Secre_tail"/>
    <property type="match status" value="1"/>
</dbReference>
<dbReference type="RefSeq" id="WP_208174244.1">
    <property type="nucleotide sequence ID" value="NZ_JAGETZ010000002.1"/>
</dbReference>
<dbReference type="InterPro" id="IPR028994">
    <property type="entry name" value="Integrin_alpha_N"/>
</dbReference>
<feature type="domain" description="SbsA Ig-like" evidence="3">
    <location>
        <begin position="27"/>
        <end position="121"/>
    </location>
</feature>
<gene>
    <name evidence="5" type="ORF">J4E00_06180</name>
</gene>
<accession>A0ABS3QBY7</accession>
<dbReference type="PANTHER" id="PTHR46580">
    <property type="entry name" value="SENSOR KINASE-RELATED"/>
    <property type="match status" value="1"/>
</dbReference>
<sequence>MLNFSSRLAGAACGLLLSGAFVSALAQAPTITSISPAANARNVPRNASLVATFSQPLTAASAGALKVFSQQRGGLRGAGTAAVAGSTLTFAPSAYDFRPGETVSYTVTSGAASAGGALATPRVGQFVAAVGGPGRGLYGGGFGLTLGAQPAALAVGDLNGDAVPDMVTANPISNTVSVRLSVRYTVYAAEVNVTVGQSPRGVALADVDGDGDLDLLAANALPSTVSVRFNNGLGSFSGVQDVGTDFGPTGLAVGDLDGDGDLDVLAAASGGGNGNTVSCLLNNGVGLFTAAPALTTGVNPVAIALGDVDNDGDLDVTTACSGSGAVTVHLNDGHAAFTYAQSTGTGNNTSIIALVDVNSDGFLDMAMLNPASGTTSIGTVGIILNNGMGAFQNSASFPIGVSPLAMSVGDVDHDGDPDLLVGDQSGRLNVWQNNGAGIFNSTGMAAINRAPREMVMVDMDGDSDLDCVIADLNLSLNTYLNDGTGPLATAPSTALTALTAYPNPATGRVHLSLPLAATRADLCDALGRTVRTVPAQVGTATLDVTGLAPGLYHLRVQADSEQANGVLMVE</sequence>
<dbReference type="Gene3D" id="2.130.10.130">
    <property type="entry name" value="Integrin alpha, N-terminal"/>
    <property type="match status" value="2"/>
</dbReference>
<dbReference type="InterPro" id="IPR026444">
    <property type="entry name" value="Secre_tail"/>
</dbReference>
<dbReference type="PANTHER" id="PTHR46580:SF4">
    <property type="entry name" value="ATP_GTP-BINDING PROTEIN"/>
    <property type="match status" value="1"/>
</dbReference>
<dbReference type="SUPFAM" id="SSF69318">
    <property type="entry name" value="Integrin alpha N-terminal domain"/>
    <property type="match status" value="2"/>
</dbReference>
<dbReference type="Pfam" id="PF13205">
    <property type="entry name" value="Big_5"/>
    <property type="match status" value="1"/>
</dbReference>
<dbReference type="Pfam" id="PF13517">
    <property type="entry name" value="FG-GAP_3"/>
    <property type="match status" value="3"/>
</dbReference>
<keyword evidence="1 2" id="KW-0732">Signal</keyword>
<evidence type="ECO:0000313" key="6">
    <source>
        <dbReference type="Proteomes" id="UP000664369"/>
    </source>
</evidence>
<dbReference type="Gene3D" id="2.60.40.3710">
    <property type="match status" value="1"/>
</dbReference>
<feature type="chain" id="PRO_5046074132" evidence="2">
    <location>
        <begin position="27"/>
        <end position="570"/>
    </location>
</feature>
<evidence type="ECO:0000313" key="5">
    <source>
        <dbReference type="EMBL" id="MBO2008631.1"/>
    </source>
</evidence>
<dbReference type="InterPro" id="IPR013517">
    <property type="entry name" value="FG-GAP"/>
</dbReference>